<keyword evidence="2" id="KW-1185">Reference proteome</keyword>
<accession>A0A1H5YHG6</accession>
<gene>
    <name evidence="1" type="ORF">SAMN04488045_2101</name>
</gene>
<name>A0A1H5YHG6_9RHOB</name>
<dbReference type="AlphaFoldDB" id="A0A1H5YHG6"/>
<dbReference type="Proteomes" id="UP000236752">
    <property type="component" value="Unassembled WGS sequence"/>
</dbReference>
<dbReference type="RefSeq" id="WP_103910441.1">
    <property type="nucleotide sequence ID" value="NZ_FNUZ01000003.1"/>
</dbReference>
<dbReference type="EMBL" id="FNUZ01000003">
    <property type="protein sequence ID" value="SEG23543.1"/>
    <property type="molecule type" value="Genomic_DNA"/>
</dbReference>
<evidence type="ECO:0000313" key="1">
    <source>
        <dbReference type="EMBL" id="SEG23543.1"/>
    </source>
</evidence>
<organism evidence="1 2">
    <name type="scientific">Thalassococcus halodurans</name>
    <dbReference type="NCBI Taxonomy" id="373675"/>
    <lineage>
        <taxon>Bacteria</taxon>
        <taxon>Pseudomonadati</taxon>
        <taxon>Pseudomonadota</taxon>
        <taxon>Alphaproteobacteria</taxon>
        <taxon>Rhodobacterales</taxon>
        <taxon>Roseobacteraceae</taxon>
        <taxon>Thalassococcus</taxon>
    </lineage>
</organism>
<evidence type="ECO:0008006" key="3">
    <source>
        <dbReference type="Google" id="ProtNLM"/>
    </source>
</evidence>
<sequence length="334" mass="34800">MAQKKSIVLGGATLCVALATGYVMQFGFELPSQSKSGSPATVQVSAITDTSAKADEPVAAAEMNALPSLPLDALTNAQLPDTTVEMAAVQDDVAPLPGPVLEQPQISPDCAIDMTATAAAGAMVDVSIKAPCNASERFTLHHNGMMVTEVTQPDGTATLSIPALSETAVFIAAFTNGEGGLAQADVPSLPFYDRVVVQWRGQAGLQLHAREFGANYFDQGHIWHDAKGDIAEAAQGKGGFLTRIGNEDTPDALVAEIYSFPAGTTARNGDIALSVEAEVTVQNCNTDVEAQTLDMRAGGDLKVQDLTLAIPECGSVGDFLVLKNLIEDLKIASN</sequence>
<proteinExistence type="predicted"/>
<dbReference type="OrthoDB" id="7956241at2"/>
<reference evidence="1 2" key="1">
    <citation type="submission" date="2016-10" db="EMBL/GenBank/DDBJ databases">
        <authorList>
            <person name="de Groot N.N."/>
        </authorList>
    </citation>
    <scope>NUCLEOTIDE SEQUENCE [LARGE SCALE GENOMIC DNA]</scope>
    <source>
        <strain evidence="1 2">DSM 26915</strain>
    </source>
</reference>
<protein>
    <recommendedName>
        <fullName evidence="3">Translocase</fullName>
    </recommendedName>
</protein>
<evidence type="ECO:0000313" key="2">
    <source>
        <dbReference type="Proteomes" id="UP000236752"/>
    </source>
</evidence>